<keyword evidence="3" id="KW-0804">Transcription</keyword>
<dbReference type="InterPro" id="IPR036388">
    <property type="entry name" value="WH-like_DNA-bd_sf"/>
</dbReference>
<dbReference type="Gene3D" id="3.40.50.10490">
    <property type="entry name" value="Glucose-6-phosphate isomerase like protein, domain 1"/>
    <property type="match status" value="1"/>
</dbReference>
<keyword evidence="2" id="KW-0238">DNA-binding</keyword>
<dbReference type="CDD" id="cd05013">
    <property type="entry name" value="SIS_RpiR"/>
    <property type="match status" value="1"/>
</dbReference>
<dbReference type="Proteomes" id="UP000002318">
    <property type="component" value="Chromosome"/>
</dbReference>
<feature type="domain" description="HTH rpiR-type" evidence="4">
    <location>
        <begin position="2"/>
        <end position="78"/>
    </location>
</feature>
<dbReference type="PANTHER" id="PTHR30514:SF1">
    <property type="entry name" value="HTH-TYPE TRANSCRIPTIONAL REGULATOR HEXR-RELATED"/>
    <property type="match status" value="1"/>
</dbReference>
<keyword evidence="7" id="KW-1185">Reference proteome</keyword>
<dbReference type="HOGENOM" id="CLU_055769_0_0_12"/>
<dbReference type="InterPro" id="IPR035472">
    <property type="entry name" value="RpiR-like_SIS"/>
</dbReference>
<dbReference type="InterPro" id="IPR000281">
    <property type="entry name" value="HTH_RpiR"/>
</dbReference>
<dbReference type="GO" id="GO:1901135">
    <property type="term" value="P:carbohydrate derivative metabolic process"/>
    <property type="evidence" value="ECO:0007669"/>
    <property type="project" value="InterPro"/>
</dbReference>
<evidence type="ECO:0000256" key="3">
    <source>
        <dbReference type="ARBA" id="ARBA00023163"/>
    </source>
</evidence>
<dbReference type="EMBL" id="CP002116">
    <property type="protein sequence ID" value="ADK80292.1"/>
    <property type="molecule type" value="Genomic_DNA"/>
</dbReference>
<dbReference type="GO" id="GO:0003677">
    <property type="term" value="F:DNA binding"/>
    <property type="evidence" value="ECO:0007669"/>
    <property type="project" value="UniProtKB-KW"/>
</dbReference>
<dbReference type="GO" id="GO:0097367">
    <property type="term" value="F:carbohydrate derivative binding"/>
    <property type="evidence" value="ECO:0007669"/>
    <property type="project" value="InterPro"/>
</dbReference>
<feature type="domain" description="SIS" evidence="5">
    <location>
        <begin position="124"/>
        <end position="264"/>
    </location>
</feature>
<dbReference type="PROSITE" id="PS51071">
    <property type="entry name" value="HTH_RPIR"/>
    <property type="match status" value="1"/>
</dbReference>
<reference evidence="6 7" key="1">
    <citation type="journal article" date="2010" name="Stand. Genomic Sci.">
        <title>Complete genome sequence of Spirochaeta smaragdinae type strain (SEBR 4228).</title>
        <authorList>
            <person name="Mavromatis K."/>
            <person name="Yasawong M."/>
            <person name="Chertkov O."/>
            <person name="Lapidus A."/>
            <person name="Lucas S."/>
            <person name="Nolan M."/>
            <person name="Del Rio T.G."/>
            <person name="Tice H."/>
            <person name="Cheng J.F."/>
            <person name="Pitluck S."/>
            <person name="Liolios K."/>
            <person name="Ivanova N."/>
            <person name="Tapia R."/>
            <person name="Han C."/>
            <person name="Bruce D."/>
            <person name="Goodwin L."/>
            <person name="Pati A."/>
            <person name="Chen A."/>
            <person name="Palaniappan K."/>
            <person name="Land M."/>
            <person name="Hauser L."/>
            <person name="Chang Y.J."/>
            <person name="Jeffries C.D."/>
            <person name="Detter J.C."/>
            <person name="Rohde M."/>
            <person name="Brambilla E."/>
            <person name="Spring S."/>
            <person name="Goker M."/>
            <person name="Sikorski J."/>
            <person name="Woyke T."/>
            <person name="Bristow J."/>
            <person name="Eisen J.A."/>
            <person name="Markowitz V."/>
            <person name="Hugenholtz P."/>
            <person name="Klenk H.P."/>
            <person name="Kyrpides N.C."/>
        </authorList>
    </citation>
    <scope>NUCLEOTIDE SEQUENCE [LARGE SCALE GENOMIC DNA]</scope>
    <source>
        <strain evidence="7">DSM 11293 / JCM 15392 / SEBR 4228</strain>
    </source>
</reference>
<dbReference type="RefSeq" id="WP_013253756.1">
    <property type="nucleotide sequence ID" value="NC_014364.1"/>
</dbReference>
<dbReference type="eggNOG" id="COG1737">
    <property type="taxonomic scope" value="Bacteria"/>
</dbReference>
<dbReference type="Pfam" id="PF01380">
    <property type="entry name" value="SIS"/>
    <property type="match status" value="1"/>
</dbReference>
<evidence type="ECO:0000256" key="1">
    <source>
        <dbReference type="ARBA" id="ARBA00023015"/>
    </source>
</evidence>
<dbReference type="Gene3D" id="1.10.10.10">
    <property type="entry name" value="Winged helix-like DNA-binding domain superfamily/Winged helix DNA-binding domain"/>
    <property type="match status" value="1"/>
</dbReference>
<dbReference type="GO" id="GO:0003700">
    <property type="term" value="F:DNA-binding transcription factor activity"/>
    <property type="evidence" value="ECO:0007669"/>
    <property type="project" value="InterPro"/>
</dbReference>
<organism evidence="6 7">
    <name type="scientific">Sediminispirochaeta smaragdinae (strain DSM 11293 / JCM 15392 / SEBR 4228)</name>
    <name type="common">Spirochaeta smaragdinae</name>
    <dbReference type="NCBI Taxonomy" id="573413"/>
    <lineage>
        <taxon>Bacteria</taxon>
        <taxon>Pseudomonadati</taxon>
        <taxon>Spirochaetota</taxon>
        <taxon>Spirochaetia</taxon>
        <taxon>Spirochaetales</taxon>
        <taxon>Spirochaetaceae</taxon>
        <taxon>Sediminispirochaeta</taxon>
    </lineage>
</organism>
<evidence type="ECO:0000259" key="4">
    <source>
        <dbReference type="PROSITE" id="PS51071"/>
    </source>
</evidence>
<dbReference type="SUPFAM" id="SSF53697">
    <property type="entry name" value="SIS domain"/>
    <property type="match status" value="1"/>
</dbReference>
<dbReference type="InterPro" id="IPR009057">
    <property type="entry name" value="Homeodomain-like_sf"/>
</dbReference>
<sequence length="284" mass="31499">MNGCLLKVKEAFDDLKPSEKKVASYILSFPEESVGLSVGELAQRCNTSNAAIIRFCKTLRFDGYRDFAIQMASDISSQKAEEDSYTDIQVGDDLETIIKNVSYNNKKSITDTLLVLDIEELKKAIAVLHSSKRIDFYGVGASGLIAQDAQQKFMRINRYSMAYTDTHLQATAAANLSAEDAAVFISYSGETRDIVETMEIAKKTRAKTISITKFGNNTLNSKADIKLFTASPETSMRSGASGSRIAQLNVIDILFSGLGSIEYSEIKKYLDRTRKVRAIKKFRD</sequence>
<keyword evidence="1" id="KW-0805">Transcription regulation</keyword>
<proteinExistence type="predicted"/>
<dbReference type="InterPro" id="IPR001347">
    <property type="entry name" value="SIS_dom"/>
</dbReference>
<evidence type="ECO:0000256" key="2">
    <source>
        <dbReference type="ARBA" id="ARBA00023125"/>
    </source>
</evidence>
<accession>E1R143</accession>
<dbReference type="OrthoDB" id="3684496at2"/>
<gene>
    <name evidence="6" type="ordered locus">Spirs_1163</name>
</gene>
<dbReference type="PROSITE" id="PS51464">
    <property type="entry name" value="SIS"/>
    <property type="match status" value="1"/>
</dbReference>
<evidence type="ECO:0000313" key="7">
    <source>
        <dbReference type="Proteomes" id="UP000002318"/>
    </source>
</evidence>
<dbReference type="Pfam" id="PF01418">
    <property type="entry name" value="HTH_6"/>
    <property type="match status" value="1"/>
</dbReference>
<dbReference type="KEGG" id="ssm:Spirs_1163"/>
<dbReference type="AlphaFoldDB" id="E1R143"/>
<dbReference type="PANTHER" id="PTHR30514">
    <property type="entry name" value="GLUCOKINASE"/>
    <property type="match status" value="1"/>
</dbReference>
<dbReference type="InterPro" id="IPR046348">
    <property type="entry name" value="SIS_dom_sf"/>
</dbReference>
<evidence type="ECO:0000313" key="6">
    <source>
        <dbReference type="EMBL" id="ADK80292.1"/>
    </source>
</evidence>
<protein>
    <submittedName>
        <fullName evidence="6">Transcriptional regulator, RpiR family</fullName>
    </submittedName>
</protein>
<dbReference type="STRING" id="573413.Spirs_1163"/>
<evidence type="ECO:0000259" key="5">
    <source>
        <dbReference type="PROSITE" id="PS51464"/>
    </source>
</evidence>
<name>E1R143_SEDSS</name>
<dbReference type="SUPFAM" id="SSF46689">
    <property type="entry name" value="Homeodomain-like"/>
    <property type="match status" value="1"/>
</dbReference>
<dbReference type="InterPro" id="IPR047640">
    <property type="entry name" value="RpiR-like"/>
</dbReference>